<organism evidence="11 12">
    <name type="scientific">Rotaria magnacalcarata</name>
    <dbReference type="NCBI Taxonomy" id="392030"/>
    <lineage>
        <taxon>Eukaryota</taxon>
        <taxon>Metazoa</taxon>
        <taxon>Spiralia</taxon>
        <taxon>Gnathifera</taxon>
        <taxon>Rotifera</taxon>
        <taxon>Eurotatoria</taxon>
        <taxon>Bdelloidea</taxon>
        <taxon>Philodinida</taxon>
        <taxon>Philodinidae</taxon>
        <taxon>Rotaria</taxon>
    </lineage>
</organism>
<dbReference type="EMBL" id="CAJOBH010157287">
    <property type="protein sequence ID" value="CAF4866652.1"/>
    <property type="molecule type" value="Genomic_DNA"/>
</dbReference>
<keyword evidence="6" id="KW-0482">Metalloprotease</keyword>
<feature type="non-terminal residue" evidence="11">
    <location>
        <position position="1"/>
    </location>
</feature>
<dbReference type="Proteomes" id="UP000681967">
    <property type="component" value="Unassembled WGS sequence"/>
</dbReference>
<comment type="cofactor">
    <cofactor evidence="1">
        <name>Zn(2+)</name>
        <dbReference type="ChEBI" id="CHEBI:29105"/>
    </cofactor>
</comment>
<evidence type="ECO:0000313" key="10">
    <source>
        <dbReference type="EMBL" id="CAF5026085.1"/>
    </source>
</evidence>
<dbReference type="GO" id="GO:0006508">
    <property type="term" value="P:proteolysis"/>
    <property type="evidence" value="ECO:0007669"/>
    <property type="project" value="UniProtKB-KW"/>
</dbReference>
<protein>
    <recommendedName>
        <fullName evidence="8">Peptidase M14 domain-containing protein</fullName>
    </recommendedName>
</protein>
<dbReference type="GO" id="GO:0005615">
    <property type="term" value="C:extracellular space"/>
    <property type="evidence" value="ECO:0007669"/>
    <property type="project" value="TreeGrafter"/>
</dbReference>
<dbReference type="GO" id="GO:0008270">
    <property type="term" value="F:zinc ion binding"/>
    <property type="evidence" value="ECO:0007669"/>
    <property type="project" value="InterPro"/>
</dbReference>
<keyword evidence="3" id="KW-0645">Protease</keyword>
<feature type="domain" description="Peptidase M14" evidence="8">
    <location>
        <begin position="1"/>
        <end position="54"/>
    </location>
</feature>
<comment type="caution">
    <text evidence="11">The sequence shown here is derived from an EMBL/GenBank/DDBJ whole genome shotgun (WGS) entry which is preliminary data.</text>
</comment>
<dbReference type="Proteomes" id="UP000676336">
    <property type="component" value="Unassembled WGS sequence"/>
</dbReference>
<dbReference type="Pfam" id="PF00246">
    <property type="entry name" value="Peptidase_M14"/>
    <property type="match status" value="1"/>
</dbReference>
<dbReference type="InterPro" id="IPR000834">
    <property type="entry name" value="Peptidase_M14"/>
</dbReference>
<name>A0A8S3DTX2_9BILA</name>
<proteinExistence type="inferred from homology"/>
<dbReference type="EMBL" id="CAJOBJ010223712">
    <property type="protein sequence ID" value="CAF5038775.1"/>
    <property type="molecule type" value="Genomic_DNA"/>
</dbReference>
<dbReference type="PANTHER" id="PTHR11705">
    <property type="entry name" value="PROTEASE FAMILY M14 CARBOXYPEPTIDASE A,B"/>
    <property type="match status" value="1"/>
</dbReference>
<keyword evidence="4" id="KW-0378">Hydrolase</keyword>
<evidence type="ECO:0000256" key="2">
    <source>
        <dbReference type="ARBA" id="ARBA00005988"/>
    </source>
</evidence>
<accession>A0A8S3DTX2</accession>
<dbReference type="SUPFAM" id="SSF53187">
    <property type="entry name" value="Zn-dependent exopeptidases"/>
    <property type="match status" value="1"/>
</dbReference>
<dbReference type="PROSITE" id="PS52035">
    <property type="entry name" value="PEPTIDASE_M14"/>
    <property type="match status" value="1"/>
</dbReference>
<evidence type="ECO:0000256" key="5">
    <source>
        <dbReference type="ARBA" id="ARBA00022833"/>
    </source>
</evidence>
<evidence type="ECO:0000256" key="4">
    <source>
        <dbReference type="ARBA" id="ARBA00022801"/>
    </source>
</evidence>
<evidence type="ECO:0000313" key="9">
    <source>
        <dbReference type="EMBL" id="CAF4866652.1"/>
    </source>
</evidence>
<dbReference type="Gene3D" id="3.40.630.10">
    <property type="entry name" value="Zn peptidases"/>
    <property type="match status" value="1"/>
</dbReference>
<reference evidence="11" key="1">
    <citation type="submission" date="2021-02" db="EMBL/GenBank/DDBJ databases">
        <authorList>
            <person name="Nowell W R."/>
        </authorList>
    </citation>
    <scope>NUCLEOTIDE SEQUENCE</scope>
</reference>
<evidence type="ECO:0000256" key="3">
    <source>
        <dbReference type="ARBA" id="ARBA00022670"/>
    </source>
</evidence>
<gene>
    <name evidence="9" type="ORF">BYL167_LOCUS50786</name>
    <name evidence="11" type="ORF">GIL414_LOCUS59302</name>
    <name evidence="10" type="ORF">SMN809_LOCUS57873</name>
</gene>
<dbReference type="AlphaFoldDB" id="A0A8S3DTX2"/>
<evidence type="ECO:0000313" key="12">
    <source>
        <dbReference type="Proteomes" id="UP000681720"/>
    </source>
</evidence>
<sequence length="54" mass="5883">MKGLKISSNKTAVTVAGIPVNTKKAVWWDGGIHAREWISPATNIYIAHSLLSSY</sequence>
<evidence type="ECO:0000259" key="8">
    <source>
        <dbReference type="PROSITE" id="PS52035"/>
    </source>
</evidence>
<comment type="similarity">
    <text evidence="2 7">Belongs to the peptidase M14 family.</text>
</comment>
<comment type="caution">
    <text evidence="7">Lacks conserved residue(s) required for the propagation of feature annotation.</text>
</comment>
<keyword evidence="5" id="KW-0862">Zinc</keyword>
<dbReference type="EMBL" id="CAJOBI010214420">
    <property type="protein sequence ID" value="CAF5026085.1"/>
    <property type="molecule type" value="Genomic_DNA"/>
</dbReference>
<evidence type="ECO:0000256" key="6">
    <source>
        <dbReference type="ARBA" id="ARBA00023049"/>
    </source>
</evidence>
<evidence type="ECO:0000256" key="7">
    <source>
        <dbReference type="PROSITE-ProRule" id="PRU01379"/>
    </source>
</evidence>
<evidence type="ECO:0000313" key="11">
    <source>
        <dbReference type="EMBL" id="CAF5038775.1"/>
    </source>
</evidence>
<dbReference type="GO" id="GO:0004181">
    <property type="term" value="F:metallocarboxypeptidase activity"/>
    <property type="evidence" value="ECO:0007669"/>
    <property type="project" value="InterPro"/>
</dbReference>
<dbReference type="Proteomes" id="UP000681720">
    <property type="component" value="Unassembled WGS sequence"/>
</dbReference>
<evidence type="ECO:0000256" key="1">
    <source>
        <dbReference type="ARBA" id="ARBA00001947"/>
    </source>
</evidence>
<dbReference type="PANTHER" id="PTHR11705:SF143">
    <property type="entry name" value="SLL0236 PROTEIN"/>
    <property type="match status" value="1"/>
</dbReference>